<evidence type="ECO:0000256" key="2">
    <source>
        <dbReference type="SAM" id="SignalP"/>
    </source>
</evidence>
<dbReference type="KEGG" id="dci:103519878"/>
<proteinExistence type="predicted"/>
<feature type="signal peptide" evidence="2">
    <location>
        <begin position="1"/>
        <end position="20"/>
    </location>
</feature>
<feature type="region of interest" description="Disordered" evidence="1">
    <location>
        <begin position="346"/>
        <end position="392"/>
    </location>
</feature>
<sequence>MDPRLVWCLALVSIVHSVHSDDSEWSGNDIGRSLAETPARRYAGEGIEHGRRGDDGRDKTGDEENEADNALMGNKYMKQISNEPAMANTPYAHTLKNKINTQGKNPSVKNNKSKYDENGMPRSFEDMKKKKPKQQLKGNEQKLDNRIKNSKKLTLNREYEAENLIDDKDDEWEIKRWKKNQWLENLIPKSNKFLYNNKKYHDKHVDHDNTLKDVKFRDEDSVIQHNRLRRDVLSSIYVQMPHGEEDEADSELLMDNEESRDKSKGSTTVCLEIKSDPTKPPSTICGPEIKPSSPLDHHLYDISSNQNYGSNSFYYTEPQPDKTLWSLNPLQDPNYYSSLNYKYQSTNRENQQQHQHSHKHNGEKHKSQVTTHDKTTYQSNHPMTHNTLSSEDTTKTLKPMPAEMNTIHQDNDIRNGRGQTARNILSGNIDDSENPLGVQRNNFKDMDLNLDAAMSSNMNSYVNPDQLQYNHNGETRQMNAEYGNGFVPEQTIFYPFVNYDANGGISRNAAPYPKKLPP</sequence>
<evidence type="ECO:0000313" key="4">
    <source>
        <dbReference type="RefSeq" id="XP_026687002.1"/>
    </source>
</evidence>
<dbReference type="PaxDb" id="121845-A0A3Q0JET5"/>
<feature type="chain" id="PRO_5018314798" evidence="2">
    <location>
        <begin position="21"/>
        <end position="518"/>
    </location>
</feature>
<feature type="compositionally biased region" description="Basic and acidic residues" evidence="1">
    <location>
        <begin position="38"/>
        <end position="62"/>
    </location>
</feature>
<dbReference type="Proteomes" id="UP000079169">
    <property type="component" value="Unplaced"/>
</dbReference>
<evidence type="ECO:0000313" key="3">
    <source>
        <dbReference type="Proteomes" id="UP000079169"/>
    </source>
</evidence>
<reference evidence="4" key="1">
    <citation type="submission" date="2025-08" db="UniProtKB">
        <authorList>
            <consortium name="RefSeq"/>
        </authorList>
    </citation>
    <scope>IDENTIFICATION</scope>
</reference>
<gene>
    <name evidence="4" type="primary">LOC103519878</name>
</gene>
<keyword evidence="3" id="KW-1185">Reference proteome</keyword>
<dbReference type="GeneID" id="103519878"/>
<name>A0A3Q0JET5_DIACI</name>
<keyword evidence="2" id="KW-0732">Signal</keyword>
<feature type="region of interest" description="Disordered" evidence="1">
    <location>
        <begin position="36"/>
        <end position="68"/>
    </location>
</feature>
<organism evidence="3 4">
    <name type="scientific">Diaphorina citri</name>
    <name type="common">Asian citrus psyllid</name>
    <dbReference type="NCBI Taxonomy" id="121845"/>
    <lineage>
        <taxon>Eukaryota</taxon>
        <taxon>Metazoa</taxon>
        <taxon>Ecdysozoa</taxon>
        <taxon>Arthropoda</taxon>
        <taxon>Hexapoda</taxon>
        <taxon>Insecta</taxon>
        <taxon>Pterygota</taxon>
        <taxon>Neoptera</taxon>
        <taxon>Paraneoptera</taxon>
        <taxon>Hemiptera</taxon>
        <taxon>Sternorrhyncha</taxon>
        <taxon>Psylloidea</taxon>
        <taxon>Psyllidae</taxon>
        <taxon>Diaphorininae</taxon>
        <taxon>Diaphorina</taxon>
    </lineage>
</organism>
<protein>
    <submittedName>
        <fullName evidence="4">Uncharacterized protein LOC103519878</fullName>
    </submittedName>
</protein>
<feature type="compositionally biased region" description="Basic and acidic residues" evidence="1">
    <location>
        <begin position="113"/>
        <end position="128"/>
    </location>
</feature>
<dbReference type="AlphaFoldDB" id="A0A3Q0JET5"/>
<accession>A0A3Q0JET5</accession>
<feature type="region of interest" description="Disordered" evidence="1">
    <location>
        <begin position="99"/>
        <end position="141"/>
    </location>
</feature>
<feature type="compositionally biased region" description="Polar residues" evidence="1">
    <location>
        <begin position="376"/>
        <end position="391"/>
    </location>
</feature>
<feature type="compositionally biased region" description="Polar residues" evidence="1">
    <location>
        <begin position="99"/>
        <end position="110"/>
    </location>
</feature>
<evidence type="ECO:0000256" key="1">
    <source>
        <dbReference type="SAM" id="MobiDB-lite"/>
    </source>
</evidence>
<feature type="region of interest" description="Disordered" evidence="1">
    <location>
        <begin position="256"/>
        <end position="291"/>
    </location>
</feature>
<dbReference type="RefSeq" id="XP_026687002.1">
    <property type="nucleotide sequence ID" value="XM_026831201.1"/>
</dbReference>